<dbReference type="CDD" id="cd06223">
    <property type="entry name" value="PRTases_typeI"/>
    <property type="match status" value="1"/>
</dbReference>
<accession>A0A9D1Q0Y3</accession>
<evidence type="ECO:0000256" key="7">
    <source>
        <dbReference type="HAMAP-Rule" id="MF_01931"/>
    </source>
</evidence>
<dbReference type="Gene3D" id="3.60.20.10">
    <property type="entry name" value="Glutamine Phosphoribosylpyrophosphate, subunit 1, domain 1"/>
    <property type="match status" value="1"/>
</dbReference>
<evidence type="ECO:0000256" key="11">
    <source>
        <dbReference type="PIRSR" id="PIRSR000485-3"/>
    </source>
</evidence>
<dbReference type="SUPFAM" id="SSF56235">
    <property type="entry name" value="N-terminal nucleophile aminohydrolases (Ntn hydrolases)"/>
    <property type="match status" value="1"/>
</dbReference>
<dbReference type="InterPro" id="IPR029055">
    <property type="entry name" value="Ntn_hydrolases_N"/>
</dbReference>
<feature type="binding site" evidence="7 11">
    <location>
        <position position="252"/>
    </location>
    <ligand>
        <name>[4Fe-4S] cluster</name>
        <dbReference type="ChEBI" id="CHEBI:49883"/>
    </ligand>
</feature>
<evidence type="ECO:0000256" key="5">
    <source>
        <dbReference type="ARBA" id="ARBA00022755"/>
    </source>
</evidence>
<keyword evidence="7 11" id="KW-0408">Iron</keyword>
<dbReference type="NCBIfam" id="TIGR01134">
    <property type="entry name" value="purF"/>
    <property type="match status" value="1"/>
</dbReference>
<dbReference type="CDD" id="cd00715">
    <property type="entry name" value="GPATase_N"/>
    <property type="match status" value="1"/>
</dbReference>
<dbReference type="GO" id="GO:0006189">
    <property type="term" value="P:'de novo' IMP biosynthetic process"/>
    <property type="evidence" value="ECO:0007669"/>
    <property type="project" value="UniProtKB-UniRule"/>
</dbReference>
<dbReference type="EMBL" id="DXHS01000043">
    <property type="protein sequence ID" value="HIW02188.1"/>
    <property type="molecule type" value="Genomic_DNA"/>
</dbReference>
<dbReference type="GO" id="GO:0004044">
    <property type="term" value="F:amidophosphoribosyltransferase activity"/>
    <property type="evidence" value="ECO:0007669"/>
    <property type="project" value="UniProtKB-UniRule"/>
</dbReference>
<evidence type="ECO:0000256" key="10">
    <source>
        <dbReference type="PIRSR" id="PIRSR000485-2"/>
    </source>
</evidence>
<evidence type="ECO:0000256" key="3">
    <source>
        <dbReference type="ARBA" id="ARBA00022676"/>
    </source>
</evidence>
<dbReference type="Gene3D" id="3.40.50.2020">
    <property type="match status" value="1"/>
</dbReference>
<comment type="pathway">
    <text evidence="1 7 8">Purine metabolism; IMP biosynthesis via de novo pathway; N(1)-(5-phospho-D-ribosyl)glycinamide from 5-phospho-alpha-D-ribose 1-diphosphate: step 1/2.</text>
</comment>
<keyword evidence="5 7" id="KW-0658">Purine biosynthesis</keyword>
<dbReference type="InterPro" id="IPR017932">
    <property type="entry name" value="GATase_2_dom"/>
</dbReference>
<keyword evidence="7" id="KW-0004">4Fe-4S</keyword>
<dbReference type="Pfam" id="PF00156">
    <property type="entry name" value="Pribosyltran"/>
    <property type="match status" value="1"/>
</dbReference>
<reference evidence="13" key="1">
    <citation type="journal article" date="2021" name="PeerJ">
        <title>Extensive microbial diversity within the chicken gut microbiome revealed by metagenomics and culture.</title>
        <authorList>
            <person name="Gilroy R."/>
            <person name="Ravi A."/>
            <person name="Getino M."/>
            <person name="Pursley I."/>
            <person name="Horton D.L."/>
            <person name="Alikhan N.F."/>
            <person name="Baker D."/>
            <person name="Gharbi K."/>
            <person name="Hall N."/>
            <person name="Watson M."/>
            <person name="Adriaenssens E.M."/>
            <person name="Foster-Nyarko E."/>
            <person name="Jarju S."/>
            <person name="Secka A."/>
            <person name="Antonio M."/>
            <person name="Oren A."/>
            <person name="Chaudhuri R.R."/>
            <person name="La Ragione R."/>
            <person name="Hildebrand F."/>
            <person name="Pallen M.J."/>
        </authorList>
    </citation>
    <scope>NUCLEOTIDE SEQUENCE</scope>
    <source>
        <strain evidence="13">12435</strain>
    </source>
</reference>
<comment type="similarity">
    <text evidence="2 7 8">In the C-terminal section; belongs to the purine/pyrimidine phosphoribosyltransferase family.</text>
</comment>
<comment type="caution">
    <text evidence="13">The sequence shown here is derived from an EMBL/GenBank/DDBJ whole genome shotgun (WGS) entry which is preliminary data.</text>
</comment>
<evidence type="ECO:0000256" key="4">
    <source>
        <dbReference type="ARBA" id="ARBA00022679"/>
    </source>
</evidence>
<dbReference type="GO" id="GO:0009113">
    <property type="term" value="P:purine nucleobase biosynthetic process"/>
    <property type="evidence" value="ECO:0007669"/>
    <property type="project" value="UniProtKB-UniRule"/>
</dbReference>
<feature type="binding site" evidence="7 10">
    <location>
        <position position="299"/>
    </location>
    <ligand>
        <name>Mg(2+)</name>
        <dbReference type="ChEBI" id="CHEBI:18420"/>
    </ligand>
</feature>
<keyword evidence="6 7" id="KW-0315">Glutamine amidotransferase</keyword>
<organism evidence="13 14">
    <name type="scientific">Candidatus Protoclostridium stercorigallinarum</name>
    <dbReference type="NCBI Taxonomy" id="2838741"/>
    <lineage>
        <taxon>Bacteria</taxon>
        <taxon>Bacillati</taxon>
        <taxon>Bacillota</taxon>
        <taxon>Clostridia</taxon>
        <taxon>Candidatus Protoclostridium</taxon>
    </lineage>
</organism>
<protein>
    <recommendedName>
        <fullName evidence="7">Amidophosphoribosyltransferase</fullName>
        <shortName evidence="7">ATase</shortName>
        <ecNumber evidence="7">2.4.2.14</ecNumber>
    </recommendedName>
    <alternativeName>
        <fullName evidence="7">Glutamine phosphoribosylpyrophosphate amidotransferase</fullName>
        <shortName evidence="7">GPATase</shortName>
    </alternativeName>
</protein>
<dbReference type="GO" id="GO:0051539">
    <property type="term" value="F:4 iron, 4 sulfur cluster binding"/>
    <property type="evidence" value="ECO:0007669"/>
    <property type="project" value="UniProtKB-KW"/>
</dbReference>
<comment type="cofactor">
    <cofactor evidence="7 11">
        <name>[4Fe-4S] cluster</name>
        <dbReference type="ChEBI" id="CHEBI:49883"/>
    </cofactor>
    <text evidence="7 11">Binds 1 [4Fe-4S] cluster per subunit.</text>
</comment>
<feature type="binding site" evidence="7 11">
    <location>
        <position position="452"/>
    </location>
    <ligand>
        <name>[4Fe-4S] cluster</name>
        <dbReference type="ChEBI" id="CHEBI:49883"/>
    </ligand>
</feature>
<feature type="active site" description="Nucleophile" evidence="7 9">
    <location>
        <position position="8"/>
    </location>
</feature>
<feature type="domain" description="Glutamine amidotransferase type-2" evidence="12">
    <location>
        <begin position="8"/>
        <end position="236"/>
    </location>
</feature>
<keyword evidence="7 10" id="KW-0460">Magnesium</keyword>
<name>A0A9D1Q0Y3_9FIRM</name>
<dbReference type="PROSITE" id="PS51278">
    <property type="entry name" value="GATASE_TYPE_2"/>
    <property type="match status" value="1"/>
</dbReference>
<dbReference type="PANTHER" id="PTHR11907">
    <property type="entry name" value="AMIDOPHOSPHORIBOSYLTRANSFERASE"/>
    <property type="match status" value="1"/>
</dbReference>
<keyword evidence="7 10" id="KW-0479">Metal-binding</keyword>
<comment type="catalytic activity">
    <reaction evidence="7 8">
        <text>5-phospho-beta-D-ribosylamine + L-glutamate + diphosphate = 5-phospho-alpha-D-ribose 1-diphosphate + L-glutamine + H2O</text>
        <dbReference type="Rhea" id="RHEA:14905"/>
        <dbReference type="ChEBI" id="CHEBI:15377"/>
        <dbReference type="ChEBI" id="CHEBI:29985"/>
        <dbReference type="ChEBI" id="CHEBI:33019"/>
        <dbReference type="ChEBI" id="CHEBI:58017"/>
        <dbReference type="ChEBI" id="CHEBI:58359"/>
        <dbReference type="ChEBI" id="CHEBI:58681"/>
        <dbReference type="EC" id="2.4.2.14"/>
    </reaction>
</comment>
<keyword evidence="7 11" id="KW-0411">Iron-sulfur</keyword>
<feature type="binding site" evidence="7 10">
    <location>
        <position position="362"/>
    </location>
    <ligand>
        <name>Mg(2+)</name>
        <dbReference type="ChEBI" id="CHEBI:18420"/>
    </ligand>
</feature>
<dbReference type="InterPro" id="IPR000836">
    <property type="entry name" value="PRTase_dom"/>
</dbReference>
<keyword evidence="3 7" id="KW-0328">Glycosyltransferase</keyword>
<evidence type="ECO:0000313" key="13">
    <source>
        <dbReference type="EMBL" id="HIW02188.1"/>
    </source>
</evidence>
<evidence type="ECO:0000256" key="9">
    <source>
        <dbReference type="PIRSR" id="PIRSR000485-1"/>
    </source>
</evidence>
<evidence type="ECO:0000256" key="8">
    <source>
        <dbReference type="PIRNR" id="PIRNR000485"/>
    </source>
</evidence>
<dbReference type="InterPro" id="IPR035584">
    <property type="entry name" value="PurF_N"/>
</dbReference>
<dbReference type="InterPro" id="IPR029057">
    <property type="entry name" value="PRTase-like"/>
</dbReference>
<comment type="cofactor">
    <cofactor evidence="7 10">
        <name>Mg(2+)</name>
        <dbReference type="ChEBI" id="CHEBI:18420"/>
    </cofactor>
    <text evidence="7 10">Binds 1 Mg(2+) ion per subunit.</text>
</comment>
<evidence type="ECO:0000256" key="6">
    <source>
        <dbReference type="ARBA" id="ARBA00022962"/>
    </source>
</evidence>
<dbReference type="InterPro" id="IPR005854">
    <property type="entry name" value="PurF"/>
</dbReference>
<evidence type="ECO:0000256" key="2">
    <source>
        <dbReference type="ARBA" id="ARBA00010138"/>
    </source>
</evidence>
<feature type="binding site" evidence="7 11">
    <location>
        <position position="398"/>
    </location>
    <ligand>
        <name>[4Fe-4S] cluster</name>
        <dbReference type="ChEBI" id="CHEBI:49883"/>
    </ligand>
</feature>
<reference evidence="13" key="2">
    <citation type="submission" date="2021-04" db="EMBL/GenBank/DDBJ databases">
        <authorList>
            <person name="Gilroy R."/>
        </authorList>
    </citation>
    <scope>NUCLEOTIDE SEQUENCE</scope>
    <source>
        <strain evidence="13">12435</strain>
    </source>
</reference>
<dbReference type="HAMAP" id="MF_01931">
    <property type="entry name" value="PurF"/>
    <property type="match status" value="1"/>
</dbReference>
<dbReference type="EC" id="2.4.2.14" evidence="7"/>
<feature type="binding site" evidence="7 11">
    <location>
        <position position="449"/>
    </location>
    <ligand>
        <name>[4Fe-4S] cluster</name>
        <dbReference type="ChEBI" id="CHEBI:49883"/>
    </ligand>
</feature>
<evidence type="ECO:0000259" key="12">
    <source>
        <dbReference type="PROSITE" id="PS51278"/>
    </source>
</evidence>
<gene>
    <name evidence="7" type="primary">purF</name>
    <name evidence="13" type="ORF">H9892_02485</name>
</gene>
<dbReference type="GO" id="GO:0000287">
    <property type="term" value="F:magnesium ion binding"/>
    <property type="evidence" value="ECO:0007669"/>
    <property type="project" value="UniProtKB-UniRule"/>
</dbReference>
<sequence>MRKINEECGVFGIISENDMPCVHIAATALLALQHRGQEGAGIAYFTDPESASSIACRKNVGLVSDVFDNAFLAAAPQTKTACGHVRYSTTGGNTVENTQPIVTHHSRLTFAVCHNGNITNADALRSYMVNDRGAVFYTTNDTEIISKIIVDRIIKTGSLEKSVVDLLGTIEGAYSLVIMTRDKLIVARDPNGFRPLCIGRLGDATVAASETCAFDSIGATYVRDVKPGEICCFDRSGKCESYFVKPGKRSLCVFELIYFARPDSFIDGMSVYRARLEMGKALARQCPTEADVVCGVPESGFDAAYGYSMESGVPYGMAFVRNRYVGRSFILPTQTGRSRAVGLKLNPLRASIEGKRVILVDDSIVRGTTSAKIIRSLRDAGAKEVHMRISAPPFIGPCYFGTDIDSKENLIAANHSVDEICKMIGADSLVFLDIDRLVNIKQGTDVEYCTGCFTDKYPIDVSGAGKKDKFD</sequence>
<evidence type="ECO:0000313" key="14">
    <source>
        <dbReference type="Proteomes" id="UP000823990"/>
    </source>
</evidence>
<dbReference type="Pfam" id="PF13522">
    <property type="entry name" value="GATase_6"/>
    <property type="match status" value="1"/>
</dbReference>
<dbReference type="PIRSF" id="PIRSF000485">
    <property type="entry name" value="Amd_phspho_trans"/>
    <property type="match status" value="1"/>
</dbReference>
<dbReference type="AlphaFoldDB" id="A0A9D1Q0Y3"/>
<dbReference type="Proteomes" id="UP000823990">
    <property type="component" value="Unassembled WGS sequence"/>
</dbReference>
<dbReference type="SUPFAM" id="SSF53271">
    <property type="entry name" value="PRTase-like"/>
    <property type="match status" value="1"/>
</dbReference>
<comment type="function">
    <text evidence="7">Catalyzes the formation of phosphoribosylamine from phosphoribosylpyrophosphate (PRPP) and glutamine.</text>
</comment>
<evidence type="ECO:0000256" key="1">
    <source>
        <dbReference type="ARBA" id="ARBA00005209"/>
    </source>
</evidence>
<proteinExistence type="inferred from homology"/>
<feature type="binding site" evidence="7 10">
    <location>
        <position position="361"/>
    </location>
    <ligand>
        <name>Mg(2+)</name>
        <dbReference type="ChEBI" id="CHEBI:18420"/>
    </ligand>
</feature>
<keyword evidence="4 7" id="KW-0808">Transferase</keyword>